<sequence>MKVKAIEEGSSATSNVRDVTDVGCPEEGSSATSNVRDVTDVGCPEEARRKM</sequence>
<dbReference type="HOGENOM" id="CLU_3101635_0_0_3"/>
<gene>
    <name evidence="2" type="ORF">Osc7112_0634</name>
</gene>
<evidence type="ECO:0000256" key="1">
    <source>
        <dbReference type="SAM" id="MobiDB-lite"/>
    </source>
</evidence>
<dbReference type="Proteomes" id="UP000010478">
    <property type="component" value="Chromosome"/>
</dbReference>
<reference evidence="2 3" key="1">
    <citation type="submission" date="2012-05" db="EMBL/GenBank/DDBJ databases">
        <title>Finished chromosome of genome of Oscillatoria sp. PCC 7112.</title>
        <authorList>
            <consortium name="US DOE Joint Genome Institute"/>
            <person name="Gugger M."/>
            <person name="Coursin T."/>
            <person name="Rippka R."/>
            <person name="Tandeau De Marsac N."/>
            <person name="Huntemann M."/>
            <person name="Wei C.-L."/>
            <person name="Han J."/>
            <person name="Detter J.C."/>
            <person name="Han C."/>
            <person name="Tapia R."/>
            <person name="Davenport K."/>
            <person name="Daligault H."/>
            <person name="Erkkila T."/>
            <person name="Gu W."/>
            <person name="Munk A.C.C."/>
            <person name="Teshima H."/>
            <person name="Xu Y."/>
            <person name="Chain P."/>
            <person name="Chen A."/>
            <person name="Krypides N."/>
            <person name="Mavromatis K."/>
            <person name="Markowitz V."/>
            <person name="Szeto E."/>
            <person name="Ivanova N."/>
            <person name="Mikhailova N."/>
            <person name="Ovchinnikova G."/>
            <person name="Pagani I."/>
            <person name="Pati A."/>
            <person name="Goodwin L."/>
            <person name="Peters L."/>
            <person name="Pitluck S."/>
            <person name="Woyke T."/>
            <person name="Kerfeld C."/>
        </authorList>
    </citation>
    <scope>NUCLEOTIDE SEQUENCE [LARGE SCALE GENOMIC DNA]</scope>
    <source>
        <strain evidence="2 3">PCC 7112</strain>
    </source>
</reference>
<dbReference type="AlphaFoldDB" id="K9VCN5"/>
<feature type="region of interest" description="Disordered" evidence="1">
    <location>
        <begin position="1"/>
        <end position="51"/>
    </location>
</feature>
<evidence type="ECO:0000313" key="3">
    <source>
        <dbReference type="Proteomes" id="UP000010478"/>
    </source>
</evidence>
<dbReference type="EMBL" id="CP003614">
    <property type="protein sequence ID" value="AFZ05227.1"/>
    <property type="molecule type" value="Genomic_DNA"/>
</dbReference>
<organism evidence="2 3">
    <name type="scientific">Phormidium nigroviride PCC 7112</name>
    <dbReference type="NCBI Taxonomy" id="179408"/>
    <lineage>
        <taxon>Bacteria</taxon>
        <taxon>Bacillati</taxon>
        <taxon>Cyanobacteriota</taxon>
        <taxon>Cyanophyceae</taxon>
        <taxon>Oscillatoriophycideae</taxon>
        <taxon>Oscillatoriales</taxon>
        <taxon>Oscillatoriaceae</taxon>
        <taxon>Phormidium</taxon>
    </lineage>
</organism>
<evidence type="ECO:0000313" key="2">
    <source>
        <dbReference type="EMBL" id="AFZ05227.1"/>
    </source>
</evidence>
<keyword evidence="3" id="KW-1185">Reference proteome</keyword>
<protein>
    <submittedName>
        <fullName evidence="2">Uncharacterized protein</fullName>
    </submittedName>
</protein>
<proteinExistence type="predicted"/>
<dbReference type="KEGG" id="oni:Osc7112_0634"/>
<name>K9VCN5_9CYAN</name>
<dbReference type="RefSeq" id="WP_015174558.1">
    <property type="nucleotide sequence ID" value="NC_019729.1"/>
</dbReference>
<accession>K9VCN5</accession>